<evidence type="ECO:0000313" key="3">
    <source>
        <dbReference type="EMBL" id="KAE9344543.1"/>
    </source>
</evidence>
<keyword evidence="2" id="KW-0812">Transmembrane</keyword>
<evidence type="ECO:0000313" key="4">
    <source>
        <dbReference type="Proteomes" id="UP000486351"/>
    </source>
</evidence>
<organism evidence="3 4">
    <name type="scientific">Phytophthora fragariae</name>
    <dbReference type="NCBI Taxonomy" id="53985"/>
    <lineage>
        <taxon>Eukaryota</taxon>
        <taxon>Sar</taxon>
        <taxon>Stramenopiles</taxon>
        <taxon>Oomycota</taxon>
        <taxon>Peronosporomycetes</taxon>
        <taxon>Peronosporales</taxon>
        <taxon>Peronosporaceae</taxon>
        <taxon>Phytophthora</taxon>
    </lineage>
</organism>
<gene>
    <name evidence="3" type="ORF">PF008_g9174</name>
</gene>
<dbReference type="EMBL" id="QXFY01000432">
    <property type="protein sequence ID" value="KAE9344543.1"/>
    <property type="molecule type" value="Genomic_DNA"/>
</dbReference>
<evidence type="ECO:0000256" key="1">
    <source>
        <dbReference type="SAM" id="MobiDB-lite"/>
    </source>
</evidence>
<dbReference type="Proteomes" id="UP000486351">
    <property type="component" value="Unassembled WGS sequence"/>
</dbReference>
<name>A0A6G0RXE5_9STRA</name>
<protein>
    <submittedName>
        <fullName evidence="3">Uncharacterized protein</fullName>
    </submittedName>
</protein>
<comment type="caution">
    <text evidence="3">The sequence shown here is derived from an EMBL/GenBank/DDBJ whole genome shotgun (WGS) entry which is preliminary data.</text>
</comment>
<keyword evidence="2" id="KW-0472">Membrane</keyword>
<feature type="compositionally biased region" description="Polar residues" evidence="1">
    <location>
        <begin position="37"/>
        <end position="46"/>
    </location>
</feature>
<accession>A0A6G0RXE5</accession>
<dbReference type="AlphaFoldDB" id="A0A6G0RXE5"/>
<feature type="region of interest" description="Disordered" evidence="1">
    <location>
        <begin position="34"/>
        <end position="64"/>
    </location>
</feature>
<proteinExistence type="predicted"/>
<keyword evidence="2" id="KW-1133">Transmembrane helix</keyword>
<evidence type="ECO:0000256" key="2">
    <source>
        <dbReference type="SAM" id="Phobius"/>
    </source>
</evidence>
<reference evidence="3 4" key="1">
    <citation type="submission" date="2018-09" db="EMBL/GenBank/DDBJ databases">
        <title>Genomic investigation of the strawberry pathogen Phytophthora fragariae indicates pathogenicity is determined by transcriptional variation in three key races.</title>
        <authorList>
            <person name="Adams T.M."/>
            <person name="Armitage A.D."/>
            <person name="Sobczyk M.K."/>
            <person name="Bates H.J."/>
            <person name="Dunwell J.M."/>
            <person name="Nellist C.F."/>
            <person name="Harrison R.J."/>
        </authorList>
    </citation>
    <scope>NUCLEOTIDE SEQUENCE [LARGE SCALE GENOMIC DNA]</scope>
    <source>
        <strain evidence="3 4">NOV-77</strain>
    </source>
</reference>
<feature type="transmembrane region" description="Helical" evidence="2">
    <location>
        <begin position="112"/>
        <end position="131"/>
    </location>
</feature>
<sequence>MMKLLELCRRHIVVAIADEIHWTRLCSCREGRPSHLKLSNSDNSPRNLKGAPETAKTDVDEEERGATQVISKLKSLLGKDPNKISEKKLEKVRSYAEKNPDKWYALSYYLDYIYGISFVALMGAGALWYGMRPAGMGGPKSN</sequence>